<comment type="caution">
    <text evidence="1">The sequence shown here is derived from an EMBL/GenBank/DDBJ whole genome shotgun (WGS) entry which is preliminary data.</text>
</comment>
<dbReference type="AlphaFoldDB" id="A0A367CHE5"/>
<organism evidence="1 2">
    <name type="scientific">Enterococcus durans</name>
    <dbReference type="NCBI Taxonomy" id="53345"/>
    <lineage>
        <taxon>Bacteria</taxon>
        <taxon>Bacillati</taxon>
        <taxon>Bacillota</taxon>
        <taxon>Bacilli</taxon>
        <taxon>Lactobacillales</taxon>
        <taxon>Enterococcaceae</taxon>
        <taxon>Enterococcus</taxon>
    </lineage>
</organism>
<dbReference type="GO" id="GO:0043565">
    <property type="term" value="F:sequence-specific DNA binding"/>
    <property type="evidence" value="ECO:0007669"/>
    <property type="project" value="InterPro"/>
</dbReference>
<evidence type="ECO:0000313" key="2">
    <source>
        <dbReference type="Proteomes" id="UP000252797"/>
    </source>
</evidence>
<sequence length="40" mass="4767">MAKYSFKFKMKIVHEYIEGKGGTRFLSIKYGVKSYKQVQF</sequence>
<proteinExistence type="predicted"/>
<accession>A0A367CHE5</accession>
<dbReference type="SUPFAM" id="SSF48295">
    <property type="entry name" value="TrpR-like"/>
    <property type="match status" value="1"/>
</dbReference>
<gene>
    <name evidence="1" type="ORF">EA71_00092</name>
</gene>
<reference evidence="1 2" key="1">
    <citation type="submission" date="2015-06" db="EMBL/GenBank/DDBJ databases">
        <title>The Genome Sequence of Enterococcus durans 4EA1.</title>
        <authorList>
            <consortium name="The Broad Institute Genomics Platform"/>
            <consortium name="The Broad Institute Genome Sequencing Center for Infectious Disease"/>
            <person name="Earl A.M."/>
            <person name="Van Tyne D."/>
            <person name="Lebreton F."/>
            <person name="Saavedra J.T."/>
            <person name="Gilmore M.S."/>
            <person name="Manson Mcguire A."/>
            <person name="Clock S."/>
            <person name="Crupain M."/>
            <person name="Rangan U."/>
            <person name="Young S."/>
            <person name="Abouelleil A."/>
            <person name="Cao P."/>
            <person name="Chapman S.B."/>
            <person name="Griggs A."/>
            <person name="Priest M."/>
            <person name="Shea T."/>
            <person name="Wortman J."/>
            <person name="Nusbaum C."/>
            <person name="Birren B."/>
        </authorList>
    </citation>
    <scope>NUCLEOTIDE SEQUENCE [LARGE SCALE GENOMIC DNA]</scope>
    <source>
        <strain evidence="1 2">4EA1</strain>
    </source>
</reference>
<evidence type="ECO:0008006" key="3">
    <source>
        <dbReference type="Google" id="ProtNLM"/>
    </source>
</evidence>
<name>A0A367CHE5_9ENTE</name>
<dbReference type="Proteomes" id="UP000252797">
    <property type="component" value="Unassembled WGS sequence"/>
</dbReference>
<dbReference type="EMBL" id="LEPB01000001">
    <property type="protein sequence ID" value="RCA11888.1"/>
    <property type="molecule type" value="Genomic_DNA"/>
</dbReference>
<protein>
    <recommendedName>
        <fullName evidence="3">Transposase</fullName>
    </recommendedName>
</protein>
<dbReference type="InterPro" id="IPR010921">
    <property type="entry name" value="Trp_repressor/repl_initiator"/>
</dbReference>
<evidence type="ECO:0000313" key="1">
    <source>
        <dbReference type="EMBL" id="RCA11888.1"/>
    </source>
</evidence>